<evidence type="ECO:0000259" key="2">
    <source>
        <dbReference type="Pfam" id="PF12172"/>
    </source>
</evidence>
<dbReference type="InterPro" id="IPR022002">
    <property type="entry name" value="ChsH2_Znr"/>
</dbReference>
<gene>
    <name evidence="3" type="ORF">GGQ54_000370</name>
</gene>
<dbReference type="RefSeq" id="WP_179443838.1">
    <property type="nucleotide sequence ID" value="NZ_JACBZS010000001.1"/>
</dbReference>
<keyword evidence="4" id="KW-1185">Reference proteome</keyword>
<comment type="caution">
    <text evidence="3">The sequence shown here is derived from an EMBL/GenBank/DDBJ whole genome shotgun (WGS) entry which is preliminary data.</text>
</comment>
<dbReference type="PANTHER" id="PTHR34075:SF5">
    <property type="entry name" value="BLR3430 PROTEIN"/>
    <property type="match status" value="1"/>
</dbReference>
<reference evidence="3 4" key="1">
    <citation type="submission" date="2020-07" db="EMBL/GenBank/DDBJ databases">
        <title>Sequencing the genomes of 1000 actinobacteria strains.</title>
        <authorList>
            <person name="Klenk H.-P."/>
        </authorList>
    </citation>
    <scope>NUCLEOTIDE SEQUENCE [LARGE SCALE GENOMIC DNA]</scope>
    <source>
        <strain evidence="3 4">DSM 103164</strain>
    </source>
</reference>
<dbReference type="Pfam" id="PF12172">
    <property type="entry name" value="zf-ChsH2"/>
    <property type="match status" value="1"/>
</dbReference>
<dbReference type="InterPro" id="IPR052513">
    <property type="entry name" value="Thioester_dehydratase-like"/>
</dbReference>
<dbReference type="InterPro" id="IPR012340">
    <property type="entry name" value="NA-bd_OB-fold"/>
</dbReference>
<dbReference type="Proteomes" id="UP000527616">
    <property type="component" value="Unassembled WGS sequence"/>
</dbReference>
<evidence type="ECO:0000313" key="4">
    <source>
        <dbReference type="Proteomes" id="UP000527616"/>
    </source>
</evidence>
<evidence type="ECO:0008006" key="5">
    <source>
        <dbReference type="Google" id="ProtNLM"/>
    </source>
</evidence>
<feature type="domain" description="ChsH2 rubredoxin-like zinc ribbon" evidence="2">
    <location>
        <begin position="21"/>
        <end position="57"/>
    </location>
</feature>
<dbReference type="InterPro" id="IPR002878">
    <property type="entry name" value="ChsH2_C"/>
</dbReference>
<proteinExistence type="predicted"/>
<evidence type="ECO:0000313" key="3">
    <source>
        <dbReference type="EMBL" id="NYI69810.1"/>
    </source>
</evidence>
<protein>
    <recommendedName>
        <fullName evidence="5">DNA-binding protein</fullName>
    </recommendedName>
</protein>
<name>A0A7Z0D6M4_9ACTN</name>
<dbReference type="Pfam" id="PF01796">
    <property type="entry name" value="OB_ChsH2_C"/>
    <property type="match status" value="1"/>
</dbReference>
<dbReference type="AlphaFoldDB" id="A0A7Z0D6M4"/>
<accession>A0A7Z0D6M4</accession>
<dbReference type="EMBL" id="JACBZS010000001">
    <property type="protein sequence ID" value="NYI69810.1"/>
    <property type="molecule type" value="Genomic_DNA"/>
</dbReference>
<feature type="domain" description="ChsH2 C-terminal OB-fold" evidence="1">
    <location>
        <begin position="58"/>
        <end position="120"/>
    </location>
</feature>
<sequence>MAAALSERARPVPTPETAEYWEGARRGVLRIQRCTACEKAYFYPRPYCPNCSSTEVEWFDASGDATLLSYNVNHRLAPGYDAPYAIAIVRLAEGPQMMTNIVDIEPDALELDMELHVQFQDRGDDLFVPVFAPKEAAA</sequence>
<dbReference type="SUPFAM" id="SSF50249">
    <property type="entry name" value="Nucleic acid-binding proteins"/>
    <property type="match status" value="1"/>
</dbReference>
<evidence type="ECO:0000259" key="1">
    <source>
        <dbReference type="Pfam" id="PF01796"/>
    </source>
</evidence>
<organism evidence="3 4">
    <name type="scientific">Naumannella cuiyingiana</name>
    <dbReference type="NCBI Taxonomy" id="1347891"/>
    <lineage>
        <taxon>Bacteria</taxon>
        <taxon>Bacillati</taxon>
        <taxon>Actinomycetota</taxon>
        <taxon>Actinomycetes</taxon>
        <taxon>Propionibacteriales</taxon>
        <taxon>Propionibacteriaceae</taxon>
        <taxon>Naumannella</taxon>
    </lineage>
</organism>
<dbReference type="PANTHER" id="PTHR34075">
    <property type="entry name" value="BLR3430 PROTEIN"/>
    <property type="match status" value="1"/>
</dbReference>
<dbReference type="Gene3D" id="6.10.30.10">
    <property type="match status" value="1"/>
</dbReference>